<gene>
    <name evidence="2" type="ORF">CR513_17014</name>
</gene>
<feature type="region of interest" description="Disordered" evidence="1">
    <location>
        <begin position="25"/>
        <end position="50"/>
    </location>
</feature>
<evidence type="ECO:0000256" key="1">
    <source>
        <dbReference type="SAM" id="MobiDB-lite"/>
    </source>
</evidence>
<dbReference type="EMBL" id="QJKJ01003121">
    <property type="protein sequence ID" value="RDX99863.1"/>
    <property type="molecule type" value="Genomic_DNA"/>
</dbReference>
<keyword evidence="3" id="KW-1185">Reference proteome</keyword>
<organism evidence="2 3">
    <name type="scientific">Mucuna pruriens</name>
    <name type="common">Velvet bean</name>
    <name type="synonym">Dolichos pruriens</name>
    <dbReference type="NCBI Taxonomy" id="157652"/>
    <lineage>
        <taxon>Eukaryota</taxon>
        <taxon>Viridiplantae</taxon>
        <taxon>Streptophyta</taxon>
        <taxon>Embryophyta</taxon>
        <taxon>Tracheophyta</taxon>
        <taxon>Spermatophyta</taxon>
        <taxon>Magnoliopsida</taxon>
        <taxon>eudicotyledons</taxon>
        <taxon>Gunneridae</taxon>
        <taxon>Pentapetalae</taxon>
        <taxon>rosids</taxon>
        <taxon>fabids</taxon>
        <taxon>Fabales</taxon>
        <taxon>Fabaceae</taxon>
        <taxon>Papilionoideae</taxon>
        <taxon>50 kb inversion clade</taxon>
        <taxon>NPAAA clade</taxon>
        <taxon>indigoferoid/millettioid clade</taxon>
        <taxon>Phaseoleae</taxon>
        <taxon>Mucuna</taxon>
    </lineage>
</organism>
<dbReference type="AlphaFoldDB" id="A0A371HAX2"/>
<dbReference type="Proteomes" id="UP000257109">
    <property type="component" value="Unassembled WGS sequence"/>
</dbReference>
<sequence length="100" mass="10947">MVVGGCSPPLAWALRISSTRVRWSSQAVSSDGLQRLSPRPAPPPSTSCATVSIKEREWESGYNESAGDMEVYVDDMVVKSTIAADHYKALGRVFQVPRKH</sequence>
<dbReference type="OrthoDB" id="101614at2759"/>
<comment type="caution">
    <text evidence="2">The sequence shown here is derived from an EMBL/GenBank/DDBJ whole genome shotgun (WGS) entry which is preliminary data.</text>
</comment>
<protein>
    <submittedName>
        <fullName evidence="2">Uncharacterized protein</fullName>
    </submittedName>
</protein>
<evidence type="ECO:0000313" key="3">
    <source>
        <dbReference type="Proteomes" id="UP000257109"/>
    </source>
</evidence>
<name>A0A371HAX2_MUCPR</name>
<feature type="non-terminal residue" evidence="2">
    <location>
        <position position="1"/>
    </location>
</feature>
<reference evidence="2" key="1">
    <citation type="submission" date="2018-05" db="EMBL/GenBank/DDBJ databases">
        <title>Draft genome of Mucuna pruriens seed.</title>
        <authorList>
            <person name="Nnadi N.E."/>
            <person name="Vos R."/>
            <person name="Hasami M.H."/>
            <person name="Devisetty U.K."/>
            <person name="Aguiy J.C."/>
        </authorList>
    </citation>
    <scope>NUCLEOTIDE SEQUENCE [LARGE SCALE GENOMIC DNA]</scope>
    <source>
        <strain evidence="2">JCA_2017</strain>
    </source>
</reference>
<accession>A0A371HAX2</accession>
<proteinExistence type="predicted"/>
<evidence type="ECO:0000313" key="2">
    <source>
        <dbReference type="EMBL" id="RDX99863.1"/>
    </source>
</evidence>